<evidence type="ECO:0000313" key="4">
    <source>
        <dbReference type="Proteomes" id="UP000663870"/>
    </source>
</evidence>
<comment type="caution">
    <text evidence="3">The sequence shown here is derived from an EMBL/GenBank/DDBJ whole genome shotgun (WGS) entry which is preliminary data.</text>
</comment>
<dbReference type="EMBL" id="CAJNOL010003195">
    <property type="protein sequence ID" value="CAF1551058.1"/>
    <property type="molecule type" value="Genomic_DNA"/>
</dbReference>
<sequence length="157" mass="17614">MVDFVQSSTVFISISSLSLHLVQTGSNLTNSQRISNSSSNMQQEITCSKNNIISSSSVTPNVIDEVTSNIQIEHDYTLINQNERYSTTTLMDESHIIKTRLSIPDNQSKGKLCYNSNSEPTSSIVQRNDGYEGCGARKNKRKYSKEATKRKQKNKNK</sequence>
<dbReference type="EMBL" id="CAJNOH010002422">
    <property type="protein sequence ID" value="CAF1292321.1"/>
    <property type="molecule type" value="Genomic_DNA"/>
</dbReference>
<evidence type="ECO:0000256" key="1">
    <source>
        <dbReference type="SAM" id="MobiDB-lite"/>
    </source>
</evidence>
<dbReference type="AlphaFoldDB" id="A0A815WVX8"/>
<organism evidence="3 4">
    <name type="scientific">Rotaria sordida</name>
    <dbReference type="NCBI Taxonomy" id="392033"/>
    <lineage>
        <taxon>Eukaryota</taxon>
        <taxon>Metazoa</taxon>
        <taxon>Spiralia</taxon>
        <taxon>Gnathifera</taxon>
        <taxon>Rotifera</taxon>
        <taxon>Eurotatoria</taxon>
        <taxon>Bdelloidea</taxon>
        <taxon>Philodinida</taxon>
        <taxon>Philodinidae</taxon>
        <taxon>Rotaria</taxon>
    </lineage>
</organism>
<keyword evidence="4" id="KW-1185">Reference proteome</keyword>
<evidence type="ECO:0000313" key="2">
    <source>
        <dbReference type="EMBL" id="CAF1292321.1"/>
    </source>
</evidence>
<dbReference type="Proteomes" id="UP000663870">
    <property type="component" value="Unassembled WGS sequence"/>
</dbReference>
<dbReference type="Proteomes" id="UP000663854">
    <property type="component" value="Unassembled WGS sequence"/>
</dbReference>
<gene>
    <name evidence="3" type="ORF">JXQ802_LOCUS43641</name>
    <name evidence="2" type="ORF">PYM288_LOCUS29461</name>
</gene>
<protein>
    <submittedName>
        <fullName evidence="3">Uncharacterized protein</fullName>
    </submittedName>
</protein>
<feature type="region of interest" description="Disordered" evidence="1">
    <location>
        <begin position="118"/>
        <end position="157"/>
    </location>
</feature>
<proteinExistence type="predicted"/>
<name>A0A815WVX8_9BILA</name>
<accession>A0A815WVX8</accession>
<evidence type="ECO:0000313" key="3">
    <source>
        <dbReference type="EMBL" id="CAF1551058.1"/>
    </source>
</evidence>
<reference evidence="3" key="1">
    <citation type="submission" date="2021-02" db="EMBL/GenBank/DDBJ databases">
        <authorList>
            <person name="Nowell W R."/>
        </authorList>
    </citation>
    <scope>NUCLEOTIDE SEQUENCE</scope>
</reference>